<accession>A0A7N0U0J3</accession>
<proteinExistence type="predicted"/>
<protein>
    <submittedName>
        <fullName evidence="1">Uncharacterized protein</fullName>
    </submittedName>
</protein>
<dbReference type="Gramene" id="Kaladp0050s0011.1.v1.1">
    <property type="protein sequence ID" value="Kaladp0050s0011.1.v1.1"/>
    <property type="gene ID" value="Kaladp0050s0011.v1.1"/>
</dbReference>
<dbReference type="SUPFAM" id="SSF56219">
    <property type="entry name" value="DNase I-like"/>
    <property type="match status" value="1"/>
</dbReference>
<dbReference type="EnsemblPlants" id="Kaladp0050s0011.1.v1.1">
    <property type="protein sequence ID" value="Kaladp0050s0011.1.v1.1"/>
    <property type="gene ID" value="Kaladp0050s0011.v1.1"/>
</dbReference>
<name>A0A7N0U0J3_KALFE</name>
<dbReference type="Proteomes" id="UP000594263">
    <property type="component" value="Unplaced"/>
</dbReference>
<keyword evidence="2" id="KW-1185">Reference proteome</keyword>
<dbReference type="PANTHER" id="PTHR33710">
    <property type="entry name" value="BNAC02G09200D PROTEIN"/>
    <property type="match status" value="1"/>
</dbReference>
<organism evidence="1 2">
    <name type="scientific">Kalanchoe fedtschenkoi</name>
    <name type="common">Lavender scallops</name>
    <name type="synonym">South American air plant</name>
    <dbReference type="NCBI Taxonomy" id="63787"/>
    <lineage>
        <taxon>Eukaryota</taxon>
        <taxon>Viridiplantae</taxon>
        <taxon>Streptophyta</taxon>
        <taxon>Embryophyta</taxon>
        <taxon>Tracheophyta</taxon>
        <taxon>Spermatophyta</taxon>
        <taxon>Magnoliopsida</taxon>
        <taxon>eudicotyledons</taxon>
        <taxon>Gunneridae</taxon>
        <taxon>Pentapetalae</taxon>
        <taxon>Saxifragales</taxon>
        <taxon>Crassulaceae</taxon>
        <taxon>Kalanchoe</taxon>
    </lineage>
</organism>
<dbReference type="PANTHER" id="PTHR33710:SF81">
    <property type="entry name" value="ENDONUCLEASE_EXONUCLEASE_PHOSPHATASE DOMAIN-CONTAINING PROTEIN"/>
    <property type="match status" value="1"/>
</dbReference>
<dbReference type="InterPro" id="IPR036691">
    <property type="entry name" value="Endo/exonu/phosph_ase_sf"/>
</dbReference>
<evidence type="ECO:0000313" key="1">
    <source>
        <dbReference type="EnsemblPlants" id="Kaladp0050s0011.1.v1.1"/>
    </source>
</evidence>
<dbReference type="OMA" id="YSACNIS"/>
<dbReference type="Gene3D" id="3.60.10.10">
    <property type="entry name" value="Endonuclease/exonuclease/phosphatase"/>
    <property type="match status" value="1"/>
</dbReference>
<reference evidence="1" key="1">
    <citation type="submission" date="2021-01" db="UniProtKB">
        <authorList>
            <consortium name="EnsemblPlants"/>
        </authorList>
    </citation>
    <scope>IDENTIFICATION</scope>
</reference>
<evidence type="ECO:0000313" key="2">
    <source>
        <dbReference type="Proteomes" id="UP000594263"/>
    </source>
</evidence>
<dbReference type="AlphaFoldDB" id="A0A7N0U0J3"/>
<sequence>MHNITDTDGFTTMKFFITFIYAFNQLLSRASLWSDLYNISYAMTNLWTLLRDFNCLHNIRDKPGSNVSLRDTIEFTQFYSACNISYIPYTGFRFTWSNKREELDRTLCKLDRVFCNEAWIRSFPSSYVIFLAPGVFDHSPAILKIPHIQNQIKTMRRFKFCNAWILNENFMSIVDKSWHSSGLCLDLFHVHIKLKALKKCQLSAFAKSTTNITDRIKQIREQFHHIQDQLCNQPSNP</sequence>